<evidence type="ECO:0000313" key="3">
    <source>
        <dbReference type="Proteomes" id="UP000241808"/>
    </source>
</evidence>
<dbReference type="AlphaFoldDB" id="A0A2T4YYK1"/>
<comment type="caution">
    <text evidence="2">The sequence shown here is derived from an EMBL/GenBank/DDBJ whole genome shotgun (WGS) entry which is preliminary data.</text>
</comment>
<keyword evidence="1" id="KW-0472">Membrane</keyword>
<feature type="transmembrane region" description="Helical" evidence="1">
    <location>
        <begin position="109"/>
        <end position="130"/>
    </location>
</feature>
<feature type="transmembrane region" description="Helical" evidence="1">
    <location>
        <begin position="15"/>
        <end position="39"/>
    </location>
</feature>
<feature type="transmembrane region" description="Helical" evidence="1">
    <location>
        <begin position="51"/>
        <end position="72"/>
    </location>
</feature>
<evidence type="ECO:0000256" key="1">
    <source>
        <dbReference type="SAM" id="Phobius"/>
    </source>
</evidence>
<protein>
    <submittedName>
        <fullName evidence="2">Uncharacterized protein</fullName>
    </submittedName>
</protein>
<proteinExistence type="predicted"/>
<gene>
    <name evidence="2" type="ORF">C8P69_109115</name>
</gene>
<accession>A0A2T4YYK1</accession>
<name>A0A2T4YYK1_9HYPH</name>
<keyword evidence="3" id="KW-1185">Reference proteome</keyword>
<dbReference type="EMBL" id="PZZL01000009">
    <property type="protein sequence ID" value="PTM51828.1"/>
    <property type="molecule type" value="Genomic_DNA"/>
</dbReference>
<keyword evidence="1" id="KW-1133">Transmembrane helix</keyword>
<dbReference type="Proteomes" id="UP000241808">
    <property type="component" value="Unassembled WGS sequence"/>
</dbReference>
<sequence length="134" mass="13675">MLGVAELGASVKRSILVAAIYAVAGLALLCSLGFLVAAGHGALAWRYGADVASLVLAGWFFVLALGIALIGLAIKWRAQRRRSMATTALVVAPTVAPVALRALARRPNLAATIAATVLAVGALVGSRWAARSDS</sequence>
<organism evidence="2 3">
    <name type="scientific">Phreatobacter oligotrophus</name>
    <dbReference type="NCBI Taxonomy" id="1122261"/>
    <lineage>
        <taxon>Bacteria</taxon>
        <taxon>Pseudomonadati</taxon>
        <taxon>Pseudomonadota</taxon>
        <taxon>Alphaproteobacteria</taxon>
        <taxon>Hyphomicrobiales</taxon>
        <taxon>Phreatobacteraceae</taxon>
        <taxon>Phreatobacter</taxon>
    </lineage>
</organism>
<reference evidence="2 3" key="1">
    <citation type="submission" date="2018-04" db="EMBL/GenBank/DDBJ databases">
        <title>Genomic Encyclopedia of Archaeal and Bacterial Type Strains, Phase II (KMG-II): from individual species to whole genera.</title>
        <authorList>
            <person name="Goeker M."/>
        </authorList>
    </citation>
    <scope>NUCLEOTIDE SEQUENCE [LARGE SCALE GENOMIC DNA]</scope>
    <source>
        <strain evidence="2 3">DSM 25521</strain>
    </source>
</reference>
<evidence type="ECO:0000313" key="2">
    <source>
        <dbReference type="EMBL" id="PTM51828.1"/>
    </source>
</evidence>
<keyword evidence="1" id="KW-0812">Transmembrane</keyword>